<evidence type="ECO:0000313" key="2">
    <source>
        <dbReference type="EMBL" id="GEP61290.1"/>
    </source>
</evidence>
<keyword evidence="3" id="KW-1185">Reference proteome</keyword>
<accession>A0A512NQR5</accession>
<proteinExistence type="predicted"/>
<comment type="caution">
    <text evidence="2">The sequence shown here is derived from an EMBL/GenBank/DDBJ whole genome shotgun (WGS) entry which is preliminary data.</text>
</comment>
<dbReference type="AlphaFoldDB" id="A0A512NQR5"/>
<sequence>MTTNAEQESRLQSEWWTAAQAIAWIVEGTSQAVERAAAVKGMDGLQRLRLRPTSRWDGPPVSLAAAPAEMLRVARLGRLVIRGRHGVGSDLQAVPVRYEQMAFLDARLCFADEKNRRVGLLWVDLWARADECQRQWPGVPNAPVAPETKEKSVSPIGATATNSTHRTGRPPEYDWEGALTYLAGVAATLDGLPDVQARAADLLKEHFGKLNGGESPSDSLIRAKVSRVYQAWEAEKERLERAKPRRGNR</sequence>
<dbReference type="Proteomes" id="UP000321058">
    <property type="component" value="Unassembled WGS sequence"/>
</dbReference>
<reference evidence="2 3" key="1">
    <citation type="submission" date="2019-07" db="EMBL/GenBank/DDBJ databases">
        <title>Whole genome shotgun sequence of Reyranella soli NBRC 108950.</title>
        <authorList>
            <person name="Hosoyama A."/>
            <person name="Uohara A."/>
            <person name="Ohji S."/>
            <person name="Ichikawa N."/>
        </authorList>
    </citation>
    <scope>NUCLEOTIDE SEQUENCE [LARGE SCALE GENOMIC DNA]</scope>
    <source>
        <strain evidence="2 3">NBRC 108950</strain>
    </source>
</reference>
<dbReference type="EMBL" id="BKAJ01000212">
    <property type="protein sequence ID" value="GEP61290.1"/>
    <property type="molecule type" value="Genomic_DNA"/>
</dbReference>
<gene>
    <name evidence="2" type="ORF">RSO01_84560</name>
</gene>
<evidence type="ECO:0000256" key="1">
    <source>
        <dbReference type="SAM" id="MobiDB-lite"/>
    </source>
</evidence>
<feature type="region of interest" description="Disordered" evidence="1">
    <location>
        <begin position="139"/>
        <end position="170"/>
    </location>
</feature>
<evidence type="ECO:0000313" key="3">
    <source>
        <dbReference type="Proteomes" id="UP000321058"/>
    </source>
</evidence>
<protein>
    <submittedName>
        <fullName evidence="2">Uncharacterized protein</fullName>
    </submittedName>
</protein>
<organism evidence="2 3">
    <name type="scientific">Reyranella soli</name>
    <dbReference type="NCBI Taxonomy" id="1230389"/>
    <lineage>
        <taxon>Bacteria</taxon>
        <taxon>Pseudomonadati</taxon>
        <taxon>Pseudomonadota</taxon>
        <taxon>Alphaproteobacteria</taxon>
        <taxon>Hyphomicrobiales</taxon>
        <taxon>Reyranellaceae</taxon>
        <taxon>Reyranella</taxon>
    </lineage>
</organism>
<name>A0A512NQR5_9HYPH</name>